<evidence type="ECO:0000256" key="1">
    <source>
        <dbReference type="SAM" id="MobiDB-lite"/>
    </source>
</evidence>
<name>W6MCD5_9GAMM</name>
<dbReference type="EMBL" id="CBTJ020000118">
    <property type="protein sequence ID" value="CDI04759.1"/>
    <property type="molecule type" value="Genomic_DNA"/>
</dbReference>
<organism evidence="2 3">
    <name type="scientific">Candidatus Competibacter denitrificans Run_A_D11</name>
    <dbReference type="NCBI Taxonomy" id="1400863"/>
    <lineage>
        <taxon>Bacteria</taxon>
        <taxon>Pseudomonadati</taxon>
        <taxon>Pseudomonadota</taxon>
        <taxon>Gammaproteobacteria</taxon>
        <taxon>Candidatus Competibacteraceae</taxon>
        <taxon>Candidatus Competibacter</taxon>
    </lineage>
</organism>
<dbReference type="Proteomes" id="UP000035760">
    <property type="component" value="Unassembled WGS sequence"/>
</dbReference>
<evidence type="ECO:0000313" key="3">
    <source>
        <dbReference type="Proteomes" id="UP000035760"/>
    </source>
</evidence>
<dbReference type="RefSeq" id="WP_048677158.1">
    <property type="nucleotide sequence ID" value="NZ_CBTJ020000118.1"/>
</dbReference>
<proteinExistence type="predicted"/>
<keyword evidence="3" id="KW-1185">Reference proteome</keyword>
<sequence length="114" mass="11959">MARRSARRTATPIPKTLTGILASIALTVLAALGIKTDGFHGKPAAPPTERPTASTKAVPPPGDLPNTPGTFVAAKQTLYDQVYFDHRITFGPVNFPVMARAGSAGLGHQPHPTH</sequence>
<gene>
    <name evidence="2" type="ORF">BN873_p60019</name>
</gene>
<accession>W6MCD5</accession>
<feature type="region of interest" description="Disordered" evidence="1">
    <location>
        <begin position="38"/>
        <end position="69"/>
    </location>
</feature>
<reference evidence="2" key="1">
    <citation type="submission" date="2013-07" db="EMBL/GenBank/DDBJ databases">
        <authorList>
            <person name="McIlroy S."/>
        </authorList>
    </citation>
    <scope>NUCLEOTIDE SEQUENCE [LARGE SCALE GENOMIC DNA]</scope>
    <source>
        <strain evidence="2">Run_A_D11</strain>
    </source>
</reference>
<dbReference type="AlphaFoldDB" id="W6MCD5"/>
<evidence type="ECO:0000313" key="2">
    <source>
        <dbReference type="EMBL" id="CDI04759.1"/>
    </source>
</evidence>
<reference evidence="2" key="2">
    <citation type="submission" date="2014-03" db="EMBL/GenBank/DDBJ databases">
        <title>Candidatus Competibacter-lineage genomes retrieved from metagenomes reveal functional metabolic diversity.</title>
        <authorList>
            <person name="McIlroy S.J."/>
            <person name="Albertsen M."/>
            <person name="Andresen E.K."/>
            <person name="Saunders A.M."/>
            <person name="Kristiansen R."/>
            <person name="Stokholm-Bjerregaard M."/>
            <person name="Nielsen K.L."/>
            <person name="Nielsen P.H."/>
        </authorList>
    </citation>
    <scope>NUCLEOTIDE SEQUENCE</scope>
    <source>
        <strain evidence="2">Run_A_D11</strain>
    </source>
</reference>
<comment type="caution">
    <text evidence="2">The sequence shown here is derived from an EMBL/GenBank/DDBJ whole genome shotgun (WGS) entry which is preliminary data.</text>
</comment>
<protein>
    <submittedName>
        <fullName evidence="2">Uncharacterized protein</fullName>
    </submittedName>
</protein>